<organism evidence="1">
    <name type="scientific">Timema bartmani</name>
    <dbReference type="NCBI Taxonomy" id="61472"/>
    <lineage>
        <taxon>Eukaryota</taxon>
        <taxon>Metazoa</taxon>
        <taxon>Ecdysozoa</taxon>
        <taxon>Arthropoda</taxon>
        <taxon>Hexapoda</taxon>
        <taxon>Insecta</taxon>
        <taxon>Pterygota</taxon>
        <taxon>Neoptera</taxon>
        <taxon>Polyneoptera</taxon>
        <taxon>Phasmatodea</taxon>
        <taxon>Timematodea</taxon>
        <taxon>Timematoidea</taxon>
        <taxon>Timematidae</taxon>
        <taxon>Timema</taxon>
    </lineage>
</organism>
<reference evidence="1" key="1">
    <citation type="submission" date="2020-11" db="EMBL/GenBank/DDBJ databases">
        <authorList>
            <person name="Tran Van P."/>
        </authorList>
    </citation>
    <scope>NUCLEOTIDE SEQUENCE</scope>
</reference>
<gene>
    <name evidence="1" type="ORF">TBIB3V08_LOCUS8906</name>
</gene>
<evidence type="ECO:0000313" key="1">
    <source>
        <dbReference type="EMBL" id="CAD7446578.1"/>
    </source>
</evidence>
<name>A0A7R9F5T5_9NEOP</name>
<protein>
    <submittedName>
        <fullName evidence="1">Uncharacterized protein</fullName>
    </submittedName>
</protein>
<accession>A0A7R9F5T5</accession>
<dbReference type="EMBL" id="OD568119">
    <property type="protein sequence ID" value="CAD7446578.1"/>
    <property type="molecule type" value="Genomic_DNA"/>
</dbReference>
<sequence length="97" mass="10835">MRAAIKERTPLLWLVKEFKAACLKVALDRFVTLSTCPGVSSNGGPTPADHSIVSVSPSQWRRLLTNKMAFFKITLMGRDIQDFSQPSPVEEKKTQTK</sequence>
<proteinExistence type="predicted"/>
<dbReference type="AlphaFoldDB" id="A0A7R9F5T5"/>